<dbReference type="Proteomes" id="UP000030207">
    <property type="component" value="Segment"/>
</dbReference>
<proteinExistence type="predicted"/>
<evidence type="ECO:0000313" key="2">
    <source>
        <dbReference type="Proteomes" id="UP000030207"/>
    </source>
</evidence>
<sequence length="66" mass="7819">MKLTTYYIEEVHNEGPYSMDWSAQFPGKLFVKVSLTVKAGGLTQKLHRIWETERWKEVKERGLFTE</sequence>
<name>A0A0A0RN86_9CAUD</name>
<dbReference type="OrthoDB" id="27700at10239"/>
<dbReference type="RefSeq" id="YP_009151710.1">
    <property type="nucleotide sequence ID" value="NC_027374.1"/>
</dbReference>
<protein>
    <submittedName>
        <fullName evidence="1">Uncharacterized protein</fullName>
    </submittedName>
</protein>
<gene>
    <name evidence="1" type="ORF">CPT_Moonbeam147</name>
</gene>
<keyword evidence="2" id="KW-1185">Reference proteome</keyword>
<dbReference type="KEGG" id="vg:24608122"/>
<dbReference type="EMBL" id="KM236246">
    <property type="protein sequence ID" value="AIW03545.1"/>
    <property type="molecule type" value="Genomic_DNA"/>
</dbReference>
<reference evidence="1 2" key="1">
    <citation type="submission" date="2014-07" db="EMBL/GenBank/DDBJ databases">
        <title>Complete Genome of Bacillus megaterium Myophage Moonbeam.</title>
        <authorList>
            <person name="Cadungog J.N."/>
            <person name="Khatemi B.E."/>
            <person name="Hernandez A.C."/>
            <person name="Everett G.F.K."/>
        </authorList>
    </citation>
    <scope>NUCLEOTIDE SEQUENCE [LARGE SCALE GENOMIC DNA]</scope>
</reference>
<evidence type="ECO:0000313" key="1">
    <source>
        <dbReference type="EMBL" id="AIW03545.1"/>
    </source>
</evidence>
<organism evidence="1 2">
    <name type="scientific">Bacillus phage Moonbeam</name>
    <dbReference type="NCBI Taxonomy" id="1540091"/>
    <lineage>
        <taxon>Viruses</taxon>
        <taxon>Duplodnaviria</taxon>
        <taxon>Heunggongvirae</taxon>
        <taxon>Uroviricota</taxon>
        <taxon>Caudoviricetes</taxon>
        <taxon>Herelleviridae</taxon>
        <taxon>Bastillevirinae</taxon>
        <taxon>Moonbeamvirus</taxon>
        <taxon>Moonbeamvirus moonbeam</taxon>
    </lineage>
</organism>
<dbReference type="GeneID" id="24608122"/>
<accession>A0A0A0RN86</accession>